<dbReference type="RefSeq" id="WP_011971483.1">
    <property type="nucleotide sequence ID" value="NC_009633.1"/>
</dbReference>
<evidence type="ECO:0000313" key="7">
    <source>
        <dbReference type="EMBL" id="ABR46575.1"/>
    </source>
</evidence>
<evidence type="ECO:0000256" key="4">
    <source>
        <dbReference type="ARBA" id="ARBA00022989"/>
    </source>
</evidence>
<keyword evidence="4 6" id="KW-1133">Transmembrane helix</keyword>
<evidence type="ECO:0000256" key="5">
    <source>
        <dbReference type="ARBA" id="ARBA00023136"/>
    </source>
</evidence>
<proteinExistence type="predicted"/>
<accession>A6TK57</accession>
<keyword evidence="3 6" id="KW-0812">Transmembrane</keyword>
<evidence type="ECO:0000313" key="8">
    <source>
        <dbReference type="Proteomes" id="UP000001572"/>
    </source>
</evidence>
<dbReference type="EMBL" id="CP000724">
    <property type="protein sequence ID" value="ABR46575.1"/>
    <property type="molecule type" value="Genomic_DNA"/>
</dbReference>
<gene>
    <name evidence="7" type="ordered locus">Amet_0345</name>
</gene>
<comment type="subcellular location">
    <subcellularLocation>
        <location evidence="1">Cell membrane</location>
        <topology evidence="1">Multi-pass membrane protein</topology>
    </subcellularLocation>
</comment>
<keyword evidence="5 6" id="KW-0472">Membrane</keyword>
<reference evidence="8" key="1">
    <citation type="journal article" date="2016" name="Genome Announc.">
        <title>Complete genome sequence of Alkaliphilus metalliredigens strain QYMF, an alkaliphilic and metal-reducing bacterium isolated from borax-contaminated leachate ponds.</title>
        <authorList>
            <person name="Hwang C."/>
            <person name="Copeland A."/>
            <person name="Lucas S."/>
            <person name="Lapidus A."/>
            <person name="Barry K."/>
            <person name="Detter J.C."/>
            <person name="Glavina Del Rio T."/>
            <person name="Hammon N."/>
            <person name="Israni S."/>
            <person name="Dalin E."/>
            <person name="Tice H."/>
            <person name="Pitluck S."/>
            <person name="Chertkov O."/>
            <person name="Brettin T."/>
            <person name="Bruce D."/>
            <person name="Han C."/>
            <person name="Schmutz J."/>
            <person name="Larimer F."/>
            <person name="Land M.L."/>
            <person name="Hauser L."/>
            <person name="Kyrpides N."/>
            <person name="Mikhailova N."/>
            <person name="Ye Q."/>
            <person name="Zhou J."/>
            <person name="Richardson P."/>
            <person name="Fields M.W."/>
        </authorList>
    </citation>
    <scope>NUCLEOTIDE SEQUENCE [LARGE SCALE GENOMIC DNA]</scope>
    <source>
        <strain evidence="8">QYMF</strain>
    </source>
</reference>
<keyword evidence="8" id="KW-1185">Reference proteome</keyword>
<dbReference type="InterPro" id="IPR005598">
    <property type="entry name" value="ATP_synth_I"/>
</dbReference>
<evidence type="ECO:0008006" key="9">
    <source>
        <dbReference type="Google" id="ProtNLM"/>
    </source>
</evidence>
<keyword evidence="2" id="KW-1003">Cell membrane</keyword>
<organism evidence="7 8">
    <name type="scientific">Alkaliphilus metalliredigens (strain QYMF)</name>
    <dbReference type="NCBI Taxonomy" id="293826"/>
    <lineage>
        <taxon>Bacteria</taxon>
        <taxon>Bacillati</taxon>
        <taxon>Bacillota</taxon>
        <taxon>Clostridia</taxon>
        <taxon>Peptostreptococcales</taxon>
        <taxon>Natronincolaceae</taxon>
        <taxon>Alkaliphilus</taxon>
    </lineage>
</organism>
<feature type="transmembrane region" description="Helical" evidence="6">
    <location>
        <begin position="78"/>
        <end position="95"/>
    </location>
</feature>
<name>A6TK57_ALKMQ</name>
<dbReference type="AlphaFoldDB" id="A6TK57"/>
<dbReference type="OrthoDB" id="1711023at2"/>
<sequence length="148" mass="16991">MSDPLWKTQLRVVKGVLVLNVIIAILFFFAVKEPIPYIMGLLFGTIIVILNFRLLYLTLEKAVHMVPHKAQAYTASRYMVRYLVTGIVVYISIQAEHIHVLGTIAGLLSIKLVILKTELFNDKEYFKNIFKKGRRRSDGGRIRTKDNI</sequence>
<dbReference type="Proteomes" id="UP000001572">
    <property type="component" value="Chromosome"/>
</dbReference>
<dbReference type="Pfam" id="PF03899">
    <property type="entry name" value="ATP-synt_I"/>
    <property type="match status" value="1"/>
</dbReference>
<dbReference type="GO" id="GO:0005886">
    <property type="term" value="C:plasma membrane"/>
    <property type="evidence" value="ECO:0007669"/>
    <property type="project" value="UniProtKB-SubCell"/>
</dbReference>
<dbReference type="HOGENOM" id="CLU_155690_0_0_9"/>
<feature type="transmembrane region" description="Helical" evidence="6">
    <location>
        <begin position="12"/>
        <end position="31"/>
    </location>
</feature>
<dbReference type="KEGG" id="amt:Amet_0345"/>
<protein>
    <recommendedName>
        <fullName evidence="9">ATP synthase I</fullName>
    </recommendedName>
</protein>
<evidence type="ECO:0000256" key="6">
    <source>
        <dbReference type="SAM" id="Phobius"/>
    </source>
</evidence>
<evidence type="ECO:0000256" key="1">
    <source>
        <dbReference type="ARBA" id="ARBA00004651"/>
    </source>
</evidence>
<dbReference type="eggNOG" id="ENOG503304M">
    <property type="taxonomic scope" value="Bacteria"/>
</dbReference>
<evidence type="ECO:0000256" key="2">
    <source>
        <dbReference type="ARBA" id="ARBA00022475"/>
    </source>
</evidence>
<dbReference type="STRING" id="293826.Amet_0345"/>
<evidence type="ECO:0000256" key="3">
    <source>
        <dbReference type="ARBA" id="ARBA00022692"/>
    </source>
</evidence>
<feature type="transmembrane region" description="Helical" evidence="6">
    <location>
        <begin position="37"/>
        <end position="57"/>
    </location>
</feature>